<dbReference type="SUPFAM" id="SSF50370">
    <property type="entry name" value="Ricin B-like lectins"/>
    <property type="match status" value="1"/>
</dbReference>
<protein>
    <recommendedName>
        <fullName evidence="2">F-box domain-containing protein</fullName>
    </recommendedName>
</protein>
<name>A0A284QWP1_ARMOS</name>
<dbReference type="InterPro" id="IPR000772">
    <property type="entry name" value="Ricin_B_lectin"/>
</dbReference>
<sequence>MSSRKKRKSLVASSSNTELSSASGPSQPAKSKGSRRTRGKLSALLELPLDILLEIFGFLLPLDLLHLSRLNKDFRQVLMSKSSVGAWKAARQNLPGFPGPFRGMSEPAWVNLVFVAECHFCTRTVRNPDMYLMTRVCPPCTSERLIKTQALKRNANPPSPHVSVGDVTSLIPAHCTGYRHGDHSGPKQWDWWSLRSDYDAMCAKLLSFETPEERSEFIKNQKALVADNLKHSRICQMWNVQRTNERYHEIHQGKKDRRQAIYDKLKELGYEEDLKGSRPYSDPLADHPLVKKNLPLTERGWLKIRDELVSWAEVRRATRLAREHQMLVNSRKPIAVSILRQYKNDRSHYPVTTFFPSVVDFCRFLPVKEILDLPFDVEVNEESFSEVIPQIPELCRQWRGQIKRKLIKLLLQPNSERSRDETIHQLQLACNVVICRRCSEFPDTARRRRGQSASQVFSVQPLFYPQMLSHRCMQVGHRSEFGFGSVVDETCRLKSPAWHVRVAWSTDYLARNDKFRSIVQRIVKMVNLNPATTTVSEMDADGSHFACLLCDKQQLPGSNSQMFILYRWREMARHIFQSHFYVTATFPRHVRKFDSEELPVNYQNIAPVGTIMFQCVHCHDLPSESASSYNGSEEITKHILDVHPEVTTPKLNKDFYVPLGAPFEAHKGRIVVVDVSDDTSEELQVAYACVLDTVGASHLEWENDPDPSVHFDELDEDDLLDEEDSDEDSGSDEDSEALSSTTLAVCIMLKLLCFISLAVVSVSASLPAGPCRIMNNKGNVLKLPNMTSLQGTFHSFGVCHWVHVTDVRVNFEVVSGPLDDGLNSPLQMWQLKPISPKVYAIMPMATELIGSLMTFNNTGPGGTLQNGDNAVVREIEDTEDPKPEFQWTIDQTDSTSEYYTITHINPGGNFNVDLAGGSTQDGAKVQAYQSTVGNVNQLWKFV</sequence>
<dbReference type="PROSITE" id="PS50181">
    <property type="entry name" value="FBOX"/>
    <property type="match status" value="1"/>
</dbReference>
<gene>
    <name evidence="3" type="ORF">ARMOST_04199</name>
</gene>
<dbReference type="OrthoDB" id="2322499at2759"/>
<feature type="compositionally biased region" description="Low complexity" evidence="1">
    <location>
        <begin position="10"/>
        <end position="23"/>
    </location>
</feature>
<dbReference type="Pfam" id="PF00646">
    <property type="entry name" value="F-box"/>
    <property type="match status" value="1"/>
</dbReference>
<proteinExistence type="predicted"/>
<evidence type="ECO:0000313" key="3">
    <source>
        <dbReference type="EMBL" id="SJL00885.1"/>
    </source>
</evidence>
<dbReference type="STRING" id="47428.A0A284QWP1"/>
<dbReference type="Pfam" id="PF14200">
    <property type="entry name" value="RicinB_lectin_2"/>
    <property type="match status" value="1"/>
</dbReference>
<dbReference type="Gene3D" id="2.80.10.50">
    <property type="match status" value="1"/>
</dbReference>
<dbReference type="InterPro" id="IPR036047">
    <property type="entry name" value="F-box-like_dom_sf"/>
</dbReference>
<reference evidence="4" key="1">
    <citation type="journal article" date="2017" name="Nat. Ecol. Evol.">
        <title>Genome expansion and lineage-specific genetic innovations in the forest pathogenic fungi Armillaria.</title>
        <authorList>
            <person name="Sipos G."/>
            <person name="Prasanna A.N."/>
            <person name="Walter M.C."/>
            <person name="O'Connor E."/>
            <person name="Balint B."/>
            <person name="Krizsan K."/>
            <person name="Kiss B."/>
            <person name="Hess J."/>
            <person name="Varga T."/>
            <person name="Slot J."/>
            <person name="Riley R."/>
            <person name="Boka B."/>
            <person name="Rigling D."/>
            <person name="Barry K."/>
            <person name="Lee J."/>
            <person name="Mihaltcheva S."/>
            <person name="LaButti K."/>
            <person name="Lipzen A."/>
            <person name="Waldron R."/>
            <person name="Moloney N.M."/>
            <person name="Sperisen C."/>
            <person name="Kredics L."/>
            <person name="Vagvoelgyi C."/>
            <person name="Patrignani A."/>
            <person name="Fitzpatrick D."/>
            <person name="Nagy I."/>
            <person name="Doyle S."/>
            <person name="Anderson J.B."/>
            <person name="Grigoriev I.V."/>
            <person name="Gueldener U."/>
            <person name="Muensterkoetter M."/>
            <person name="Nagy L.G."/>
        </authorList>
    </citation>
    <scope>NUCLEOTIDE SEQUENCE [LARGE SCALE GENOMIC DNA]</scope>
    <source>
        <strain evidence="4">C18/9</strain>
    </source>
</reference>
<feature type="domain" description="F-box" evidence="2">
    <location>
        <begin position="41"/>
        <end position="90"/>
    </location>
</feature>
<dbReference type="PROSITE" id="PS50231">
    <property type="entry name" value="RICIN_B_LECTIN"/>
    <property type="match status" value="1"/>
</dbReference>
<dbReference type="AlphaFoldDB" id="A0A284QWP1"/>
<organism evidence="3 4">
    <name type="scientific">Armillaria ostoyae</name>
    <name type="common">Armillaria root rot fungus</name>
    <dbReference type="NCBI Taxonomy" id="47428"/>
    <lineage>
        <taxon>Eukaryota</taxon>
        <taxon>Fungi</taxon>
        <taxon>Dikarya</taxon>
        <taxon>Basidiomycota</taxon>
        <taxon>Agaricomycotina</taxon>
        <taxon>Agaricomycetes</taxon>
        <taxon>Agaricomycetidae</taxon>
        <taxon>Agaricales</taxon>
        <taxon>Marasmiineae</taxon>
        <taxon>Physalacriaceae</taxon>
        <taxon>Armillaria</taxon>
    </lineage>
</organism>
<dbReference type="Proteomes" id="UP000219338">
    <property type="component" value="Unassembled WGS sequence"/>
</dbReference>
<dbReference type="InterPro" id="IPR001810">
    <property type="entry name" value="F-box_dom"/>
</dbReference>
<accession>A0A284QWP1</accession>
<feature type="region of interest" description="Disordered" evidence="1">
    <location>
        <begin position="1"/>
        <end position="37"/>
    </location>
</feature>
<evidence type="ECO:0000256" key="1">
    <source>
        <dbReference type="SAM" id="MobiDB-lite"/>
    </source>
</evidence>
<evidence type="ECO:0000313" key="4">
    <source>
        <dbReference type="Proteomes" id="UP000219338"/>
    </source>
</evidence>
<keyword evidence="4" id="KW-1185">Reference proteome</keyword>
<dbReference type="InterPro" id="IPR035992">
    <property type="entry name" value="Ricin_B-like_lectins"/>
</dbReference>
<dbReference type="SUPFAM" id="SSF81383">
    <property type="entry name" value="F-box domain"/>
    <property type="match status" value="1"/>
</dbReference>
<evidence type="ECO:0000259" key="2">
    <source>
        <dbReference type="PROSITE" id="PS50181"/>
    </source>
</evidence>
<dbReference type="EMBL" id="FUEG01000002">
    <property type="protein sequence ID" value="SJL00885.1"/>
    <property type="molecule type" value="Genomic_DNA"/>
</dbReference>